<proteinExistence type="predicted"/>
<feature type="domain" description="3-hydroxyisobutyrate dehydrogenase-like NAD-binding" evidence="1">
    <location>
        <begin position="30"/>
        <end position="150"/>
    </location>
</feature>
<reference evidence="2 3" key="1">
    <citation type="submission" date="2024-10" db="EMBL/GenBank/DDBJ databases">
        <title>The Natural Products Discovery Center: Release of the First 8490 Sequenced Strains for Exploring Actinobacteria Biosynthetic Diversity.</title>
        <authorList>
            <person name="Kalkreuter E."/>
            <person name="Kautsar S.A."/>
            <person name="Yang D."/>
            <person name="Bader C.D."/>
            <person name="Teijaro C.N."/>
            <person name="Fluegel L."/>
            <person name="Davis C.M."/>
            <person name="Simpson J.R."/>
            <person name="Lauterbach L."/>
            <person name="Steele A.D."/>
            <person name="Gui C."/>
            <person name="Meng S."/>
            <person name="Li G."/>
            <person name="Viehrig K."/>
            <person name="Ye F."/>
            <person name="Su P."/>
            <person name="Kiefer A.F."/>
            <person name="Nichols A."/>
            <person name="Cepeda A.J."/>
            <person name="Yan W."/>
            <person name="Fan B."/>
            <person name="Jiang Y."/>
            <person name="Adhikari A."/>
            <person name="Zheng C.-J."/>
            <person name="Schuster L."/>
            <person name="Cowan T.M."/>
            <person name="Smanski M.J."/>
            <person name="Chevrette M.G."/>
            <person name="De Carvalho L.P.S."/>
            <person name="Shen B."/>
        </authorList>
    </citation>
    <scope>NUCLEOTIDE SEQUENCE [LARGE SCALE GENOMIC DNA]</scope>
    <source>
        <strain evidence="2 3">NPDC001281</strain>
    </source>
</reference>
<dbReference type="RefSeq" id="WP_387345048.1">
    <property type="nucleotide sequence ID" value="NZ_JBIAXI010000018.1"/>
</dbReference>
<protein>
    <submittedName>
        <fullName evidence="2">NAD-binding protein</fullName>
    </submittedName>
</protein>
<organism evidence="2 3">
    <name type="scientific">Microtetraspora fusca</name>
    <dbReference type="NCBI Taxonomy" id="1997"/>
    <lineage>
        <taxon>Bacteria</taxon>
        <taxon>Bacillati</taxon>
        <taxon>Actinomycetota</taxon>
        <taxon>Actinomycetes</taxon>
        <taxon>Streptosporangiales</taxon>
        <taxon>Streptosporangiaceae</taxon>
        <taxon>Microtetraspora</taxon>
    </lineage>
</organism>
<dbReference type="SUPFAM" id="SSF48179">
    <property type="entry name" value="6-phosphogluconate dehydrogenase C-terminal domain-like"/>
    <property type="match status" value="1"/>
</dbReference>
<dbReference type="Pfam" id="PF14833">
    <property type="entry name" value="NAD_binding_11"/>
    <property type="match status" value="1"/>
</dbReference>
<evidence type="ECO:0000313" key="2">
    <source>
        <dbReference type="EMBL" id="MFF4776565.1"/>
    </source>
</evidence>
<name>A0ABW6VBQ2_MICFU</name>
<dbReference type="InterPro" id="IPR029154">
    <property type="entry name" value="HIBADH-like_NADP-bd"/>
</dbReference>
<dbReference type="PANTHER" id="PTHR43580">
    <property type="entry name" value="OXIDOREDUCTASE GLYR1-RELATED"/>
    <property type="match status" value="1"/>
</dbReference>
<dbReference type="Proteomes" id="UP001602119">
    <property type="component" value="Unassembled WGS sequence"/>
</dbReference>
<dbReference type="Gene3D" id="1.10.1040.10">
    <property type="entry name" value="N-(1-d-carboxylethyl)-l-norvaline Dehydrogenase, domain 2"/>
    <property type="match status" value="1"/>
</dbReference>
<evidence type="ECO:0000259" key="1">
    <source>
        <dbReference type="Pfam" id="PF14833"/>
    </source>
</evidence>
<dbReference type="InterPro" id="IPR008927">
    <property type="entry name" value="6-PGluconate_DH-like_C_sf"/>
</dbReference>
<dbReference type="InterPro" id="IPR051265">
    <property type="entry name" value="HIBADH-related_NP60_sf"/>
</dbReference>
<comment type="caution">
    <text evidence="2">The sequence shown here is derived from an EMBL/GenBank/DDBJ whole genome shotgun (WGS) entry which is preliminary data.</text>
</comment>
<accession>A0ABW6VBQ2</accession>
<evidence type="ECO:0000313" key="3">
    <source>
        <dbReference type="Proteomes" id="UP001602119"/>
    </source>
</evidence>
<sequence>MAAGEPSAVDRAKEVLAALGRRIITMGAGGSGSSMKIAINAIVHSLNQAVAEALVLAERAGIERTRAYEVFANSAVAAPFVLYRREAYERPGEVPVTFRLDLAAKDLRLALALANEVGADLPQARTNLAVLDDAVAAGFGQDDEAGVAQHLRVAVSGAGE</sequence>
<gene>
    <name evidence="2" type="ORF">ACFY05_27250</name>
</gene>
<keyword evidence="3" id="KW-1185">Reference proteome</keyword>
<dbReference type="PANTHER" id="PTHR43580:SF2">
    <property type="entry name" value="CYTOKINE-LIKE NUCLEAR FACTOR N-PAC"/>
    <property type="match status" value="1"/>
</dbReference>
<dbReference type="EMBL" id="JBIAXI010000018">
    <property type="protein sequence ID" value="MFF4776565.1"/>
    <property type="molecule type" value="Genomic_DNA"/>
</dbReference>
<dbReference type="InterPro" id="IPR013328">
    <property type="entry name" value="6PGD_dom2"/>
</dbReference>